<dbReference type="Pfam" id="PF02742">
    <property type="entry name" value="Fe_dep_repr_C"/>
    <property type="match status" value="1"/>
</dbReference>
<protein>
    <submittedName>
        <fullName evidence="6">Iron (Metal) dependent repressor, DtxR family</fullName>
    </submittedName>
</protein>
<dbReference type="InterPro" id="IPR050536">
    <property type="entry name" value="DtxR_MntR_Metal-Reg"/>
</dbReference>
<dbReference type="GO" id="GO:0003677">
    <property type="term" value="F:DNA binding"/>
    <property type="evidence" value="ECO:0007669"/>
    <property type="project" value="UniProtKB-KW"/>
</dbReference>
<dbReference type="RefSeq" id="WP_066957980.1">
    <property type="nucleotide sequence ID" value="NZ_BCNX01000008.1"/>
</dbReference>
<gene>
    <name evidence="6" type="ORF">SAMN04488571_105137</name>
</gene>
<feature type="domain" description="HTH dtxR-type" evidence="5">
    <location>
        <begin position="1"/>
        <end position="63"/>
    </location>
</feature>
<evidence type="ECO:0000256" key="3">
    <source>
        <dbReference type="ARBA" id="ARBA00023125"/>
    </source>
</evidence>
<comment type="similarity">
    <text evidence="1">Belongs to the DtxR/MntR family.</text>
</comment>
<accession>A0A1G9A4L7</accession>
<dbReference type="Gene3D" id="1.10.60.10">
    <property type="entry name" value="Iron dependent repressor, metal binding and dimerisation domain"/>
    <property type="match status" value="1"/>
</dbReference>
<dbReference type="SUPFAM" id="SSF47979">
    <property type="entry name" value="Iron-dependent repressor protein, dimerization domain"/>
    <property type="match status" value="1"/>
</dbReference>
<evidence type="ECO:0000313" key="7">
    <source>
        <dbReference type="Proteomes" id="UP000326500"/>
    </source>
</evidence>
<sequence length="141" mass="16204">MRQKTKEEYIEIICSLVREEGRAQTGRIAEAIDVKPPSVTEMLRKLEQEGLIVYESYAGATLTPAGEEMARELQRRHRTFADLLELLGVAGDTAEIDACQFEHHVSPETLNHLRLFLKFLRETPEGQRSLSAFREFRTEQE</sequence>
<dbReference type="STRING" id="2200.GCA_001571405_01706"/>
<keyword evidence="7" id="KW-1185">Reference proteome</keyword>
<reference evidence="6 7" key="1">
    <citation type="submission" date="2016-10" db="EMBL/GenBank/DDBJ databases">
        <authorList>
            <person name="Varghese N."/>
            <person name="Submissions S."/>
        </authorList>
    </citation>
    <scope>NUCLEOTIDE SEQUENCE [LARGE SCALE GENOMIC DNA]</scope>
    <source>
        <strain evidence="6 7">DSM 2373</strain>
    </source>
</reference>
<dbReference type="SUPFAM" id="SSF46785">
    <property type="entry name" value="Winged helix' DNA-binding domain"/>
    <property type="match status" value="1"/>
</dbReference>
<dbReference type="GO" id="GO:0046914">
    <property type="term" value="F:transition metal ion binding"/>
    <property type="evidence" value="ECO:0007669"/>
    <property type="project" value="InterPro"/>
</dbReference>
<evidence type="ECO:0000256" key="4">
    <source>
        <dbReference type="ARBA" id="ARBA00023163"/>
    </source>
</evidence>
<dbReference type="EMBL" id="FNFT01000005">
    <property type="protein sequence ID" value="SDK21390.1"/>
    <property type="molecule type" value="Genomic_DNA"/>
</dbReference>
<keyword evidence="2" id="KW-0805">Transcription regulation</keyword>
<keyword evidence="3" id="KW-0238">DNA-binding</keyword>
<evidence type="ECO:0000256" key="1">
    <source>
        <dbReference type="ARBA" id="ARBA00007871"/>
    </source>
</evidence>
<dbReference type="InterPro" id="IPR022689">
    <property type="entry name" value="Iron_dep_repressor"/>
</dbReference>
<dbReference type="InterPro" id="IPR022687">
    <property type="entry name" value="HTH_DTXR"/>
</dbReference>
<dbReference type="SMART" id="SM00529">
    <property type="entry name" value="HTH_DTXR"/>
    <property type="match status" value="1"/>
</dbReference>
<dbReference type="InterPro" id="IPR036421">
    <property type="entry name" value="Fe_dep_repressor_sf"/>
</dbReference>
<organism evidence="6 7">
    <name type="scientific">Methanoculleus thermophilus</name>
    <dbReference type="NCBI Taxonomy" id="2200"/>
    <lineage>
        <taxon>Archaea</taxon>
        <taxon>Methanobacteriati</taxon>
        <taxon>Methanobacteriota</taxon>
        <taxon>Stenosarchaea group</taxon>
        <taxon>Methanomicrobia</taxon>
        <taxon>Methanomicrobiales</taxon>
        <taxon>Methanomicrobiaceae</taxon>
        <taxon>Methanoculleus</taxon>
    </lineage>
</organism>
<dbReference type="OrthoDB" id="24735at2157"/>
<dbReference type="PANTHER" id="PTHR33238:SF7">
    <property type="entry name" value="IRON-DEPENDENT TRANSCRIPTIONAL REGULATOR"/>
    <property type="match status" value="1"/>
</dbReference>
<dbReference type="InterPro" id="IPR001367">
    <property type="entry name" value="Fe_dep_repressor"/>
</dbReference>
<dbReference type="Pfam" id="PF01325">
    <property type="entry name" value="Fe_dep_repress"/>
    <property type="match status" value="1"/>
</dbReference>
<name>A0A1G9A4L7_9EURY</name>
<dbReference type="InterPro" id="IPR036390">
    <property type="entry name" value="WH_DNA-bd_sf"/>
</dbReference>
<proteinExistence type="inferred from homology"/>
<evidence type="ECO:0000259" key="5">
    <source>
        <dbReference type="PROSITE" id="PS50944"/>
    </source>
</evidence>
<dbReference type="PROSITE" id="PS50944">
    <property type="entry name" value="HTH_DTXR"/>
    <property type="match status" value="1"/>
</dbReference>
<keyword evidence="4" id="KW-0804">Transcription</keyword>
<dbReference type="AlphaFoldDB" id="A0A1G9A4L7"/>
<dbReference type="PANTHER" id="PTHR33238">
    <property type="entry name" value="IRON (METAL) DEPENDENT REPRESSOR, DTXR FAMILY"/>
    <property type="match status" value="1"/>
</dbReference>
<evidence type="ECO:0000313" key="6">
    <source>
        <dbReference type="EMBL" id="SDK21390.1"/>
    </source>
</evidence>
<dbReference type="Gene3D" id="1.10.10.10">
    <property type="entry name" value="Winged helix-like DNA-binding domain superfamily/Winged helix DNA-binding domain"/>
    <property type="match status" value="1"/>
</dbReference>
<dbReference type="GO" id="GO:0003700">
    <property type="term" value="F:DNA-binding transcription factor activity"/>
    <property type="evidence" value="ECO:0007669"/>
    <property type="project" value="InterPro"/>
</dbReference>
<dbReference type="Proteomes" id="UP000326500">
    <property type="component" value="Unassembled WGS sequence"/>
</dbReference>
<dbReference type="InterPro" id="IPR036388">
    <property type="entry name" value="WH-like_DNA-bd_sf"/>
</dbReference>
<evidence type="ECO:0000256" key="2">
    <source>
        <dbReference type="ARBA" id="ARBA00023015"/>
    </source>
</evidence>
<dbReference type="GO" id="GO:0046983">
    <property type="term" value="F:protein dimerization activity"/>
    <property type="evidence" value="ECO:0007669"/>
    <property type="project" value="InterPro"/>
</dbReference>